<dbReference type="SUPFAM" id="SSF75217">
    <property type="entry name" value="alpha/beta knot"/>
    <property type="match status" value="1"/>
</dbReference>
<dbReference type="Gene3D" id="3.30.1330.30">
    <property type="match status" value="1"/>
</dbReference>
<dbReference type="GO" id="GO:0008173">
    <property type="term" value="F:RNA methyltransferase activity"/>
    <property type="evidence" value="ECO:0007669"/>
    <property type="project" value="InterPro"/>
</dbReference>
<keyword evidence="7" id="KW-1185">Reference proteome</keyword>
<dbReference type="AlphaFoldDB" id="A0AAE9YC48"/>
<organism evidence="6 7">
    <name type="scientific">Iamia majanohamensis</name>
    <dbReference type="NCBI Taxonomy" id="467976"/>
    <lineage>
        <taxon>Bacteria</taxon>
        <taxon>Bacillati</taxon>
        <taxon>Actinomycetota</taxon>
        <taxon>Acidimicrobiia</taxon>
        <taxon>Acidimicrobiales</taxon>
        <taxon>Iamiaceae</taxon>
        <taxon>Iamia</taxon>
    </lineage>
</organism>
<evidence type="ECO:0000256" key="3">
    <source>
        <dbReference type="ARBA" id="ARBA00022679"/>
    </source>
</evidence>
<evidence type="ECO:0000256" key="2">
    <source>
        <dbReference type="ARBA" id="ARBA00022603"/>
    </source>
</evidence>
<dbReference type="InterPro" id="IPR029026">
    <property type="entry name" value="tRNA_m1G_MTases_N"/>
</dbReference>
<evidence type="ECO:0000313" key="6">
    <source>
        <dbReference type="EMBL" id="WCO66182.1"/>
    </source>
</evidence>
<gene>
    <name evidence="6" type="ORF">PO878_16900</name>
</gene>
<feature type="domain" description="tRNA/rRNA methyltransferase SpoU type" evidence="4">
    <location>
        <begin position="126"/>
        <end position="267"/>
    </location>
</feature>
<protein>
    <submittedName>
        <fullName evidence="6">RNA methyltransferase</fullName>
    </submittedName>
</protein>
<name>A0AAE9YC48_9ACTN</name>
<dbReference type="Gene3D" id="3.40.1280.10">
    <property type="match status" value="1"/>
</dbReference>
<dbReference type="Pfam" id="PF00588">
    <property type="entry name" value="SpoU_methylase"/>
    <property type="match status" value="1"/>
</dbReference>
<dbReference type="GO" id="GO:0003723">
    <property type="term" value="F:RNA binding"/>
    <property type="evidence" value="ECO:0007669"/>
    <property type="project" value="InterPro"/>
</dbReference>
<dbReference type="GO" id="GO:0006396">
    <property type="term" value="P:RNA processing"/>
    <property type="evidence" value="ECO:0007669"/>
    <property type="project" value="InterPro"/>
</dbReference>
<proteinExistence type="inferred from homology"/>
<dbReference type="RefSeq" id="WP_272735706.1">
    <property type="nucleotide sequence ID" value="NZ_CP116942.1"/>
</dbReference>
<evidence type="ECO:0000313" key="7">
    <source>
        <dbReference type="Proteomes" id="UP001216390"/>
    </source>
</evidence>
<dbReference type="EMBL" id="CP116942">
    <property type="protein sequence ID" value="WCO66182.1"/>
    <property type="molecule type" value="Genomic_DNA"/>
</dbReference>
<dbReference type="GO" id="GO:0032259">
    <property type="term" value="P:methylation"/>
    <property type="evidence" value="ECO:0007669"/>
    <property type="project" value="UniProtKB-KW"/>
</dbReference>
<dbReference type="InterPro" id="IPR029064">
    <property type="entry name" value="Ribosomal_eL30-like_sf"/>
</dbReference>
<dbReference type="GO" id="GO:0005737">
    <property type="term" value="C:cytoplasm"/>
    <property type="evidence" value="ECO:0007669"/>
    <property type="project" value="UniProtKB-ARBA"/>
</dbReference>
<keyword evidence="2 6" id="KW-0489">Methyltransferase</keyword>
<evidence type="ECO:0000256" key="1">
    <source>
        <dbReference type="ARBA" id="ARBA00007228"/>
    </source>
</evidence>
<dbReference type="InterPro" id="IPR001537">
    <property type="entry name" value="SpoU_MeTrfase"/>
</dbReference>
<dbReference type="KEGG" id="ima:PO878_16900"/>
<dbReference type="PANTHER" id="PTHR43191">
    <property type="entry name" value="RRNA METHYLTRANSFERASE 3"/>
    <property type="match status" value="1"/>
</dbReference>
<dbReference type="SUPFAM" id="SSF55315">
    <property type="entry name" value="L30e-like"/>
    <property type="match status" value="1"/>
</dbReference>
<evidence type="ECO:0000259" key="5">
    <source>
        <dbReference type="Pfam" id="PF08032"/>
    </source>
</evidence>
<dbReference type="Proteomes" id="UP001216390">
    <property type="component" value="Chromosome"/>
</dbReference>
<dbReference type="Pfam" id="PF08032">
    <property type="entry name" value="SpoU_sub_bind"/>
    <property type="match status" value="1"/>
</dbReference>
<dbReference type="InterPro" id="IPR013123">
    <property type="entry name" value="SpoU_subst-bd"/>
</dbReference>
<sequence>MPPTRIEDPEDPRLDDYRALTDPALRKRYEAQRGVFIVESPLAVEALVASPHAPATRSLLVGERRLERMAPAVDALEALGVAVYTAPAAVLEATAGFALHRGVVASVTRPAPADPGALLAGARCALAVEGVNDHENLGGLFRTAAAFGVEAVVLDPTCADPWYRRSVRVSMGHVLGVPHARAERWPGLLADAATAGWDVVALTPGAPALLHELPPAGPSGRTLVVVGAEGPGLTAEALAADGVRPVRIAMAPGVDSLNVTTAAGVALAHLRSPTLT</sequence>
<evidence type="ECO:0000259" key="4">
    <source>
        <dbReference type="Pfam" id="PF00588"/>
    </source>
</evidence>
<dbReference type="InterPro" id="IPR051259">
    <property type="entry name" value="rRNA_Methyltransferase"/>
</dbReference>
<reference evidence="6" key="1">
    <citation type="submission" date="2023-01" db="EMBL/GenBank/DDBJ databases">
        <title>The diversity of Class Acidimicrobiia in South China Sea sediment environments and the proposal of Iamia marina sp. nov., a novel species of the genus Iamia.</title>
        <authorList>
            <person name="He Y."/>
            <person name="Tian X."/>
        </authorList>
    </citation>
    <scope>NUCLEOTIDE SEQUENCE</scope>
    <source>
        <strain evidence="6">DSM 19957</strain>
    </source>
</reference>
<feature type="domain" description="RNA 2-O ribose methyltransferase substrate binding" evidence="5">
    <location>
        <begin position="43"/>
        <end position="111"/>
    </location>
</feature>
<keyword evidence="3" id="KW-0808">Transferase</keyword>
<dbReference type="CDD" id="cd18095">
    <property type="entry name" value="SpoU-like_rRNA-MTase"/>
    <property type="match status" value="1"/>
</dbReference>
<dbReference type="InterPro" id="IPR029028">
    <property type="entry name" value="Alpha/beta_knot_MTases"/>
</dbReference>
<dbReference type="PANTHER" id="PTHR43191:SF12">
    <property type="entry name" value="RRNA METHYLASE"/>
    <property type="match status" value="1"/>
</dbReference>
<accession>A0AAE9YC48</accession>
<comment type="similarity">
    <text evidence="1">Belongs to the class IV-like SAM-binding methyltransferase superfamily. RNA methyltransferase TrmH family.</text>
</comment>